<dbReference type="eggNOG" id="COG1102">
    <property type="taxonomic scope" value="Bacteria"/>
</dbReference>
<dbReference type="EMBL" id="CP001087">
    <property type="protein sequence ID" value="ACN16981.1"/>
    <property type="molecule type" value="Genomic_DNA"/>
</dbReference>
<dbReference type="HOGENOM" id="CLU_065155_0_1_7"/>
<dbReference type="AlphaFoldDB" id="C0QBH9"/>
<accession>C0QBH9</accession>
<evidence type="ECO:0000313" key="2">
    <source>
        <dbReference type="Proteomes" id="UP000000442"/>
    </source>
</evidence>
<dbReference type="RefSeq" id="WP_015905724.1">
    <property type="nucleotide sequence ID" value="NC_012108.1"/>
</dbReference>
<dbReference type="KEGG" id="dat:HRM2_39230"/>
<gene>
    <name evidence="1" type="primary">cmk2</name>
    <name evidence="1" type="ordered locus">HRM2_39230</name>
</gene>
<name>C0QBH9_DESAH</name>
<dbReference type="GO" id="GO:0016740">
    <property type="term" value="F:transferase activity"/>
    <property type="evidence" value="ECO:0007669"/>
    <property type="project" value="UniProtKB-KW"/>
</dbReference>
<proteinExistence type="predicted"/>
<dbReference type="Proteomes" id="UP000000442">
    <property type="component" value="Chromosome"/>
</dbReference>
<keyword evidence="1" id="KW-0808">Transferase</keyword>
<evidence type="ECO:0000313" key="1">
    <source>
        <dbReference type="EMBL" id="ACN16981.1"/>
    </source>
</evidence>
<dbReference type="InterPro" id="IPR027417">
    <property type="entry name" value="P-loop_NTPase"/>
</dbReference>
<dbReference type="SUPFAM" id="SSF52540">
    <property type="entry name" value="P-loop containing nucleoside triphosphate hydrolases"/>
    <property type="match status" value="1"/>
</dbReference>
<dbReference type="STRING" id="177437.HRM2_39230"/>
<organism evidence="1 2">
    <name type="scientific">Desulforapulum autotrophicum (strain ATCC 43914 / DSM 3382 / VKM B-1955 / HRM2)</name>
    <name type="common">Desulfobacterium autotrophicum</name>
    <dbReference type="NCBI Taxonomy" id="177437"/>
    <lineage>
        <taxon>Bacteria</taxon>
        <taxon>Pseudomonadati</taxon>
        <taxon>Thermodesulfobacteriota</taxon>
        <taxon>Desulfobacteria</taxon>
        <taxon>Desulfobacterales</taxon>
        <taxon>Desulfobacteraceae</taxon>
        <taxon>Desulforapulum</taxon>
    </lineage>
</organism>
<dbReference type="Pfam" id="PF13189">
    <property type="entry name" value="Cytidylate_kin2"/>
    <property type="match status" value="1"/>
</dbReference>
<sequence>MPIITISRGSYSRGKDVAEKLAQRLGYECLSRDLLIEASDEFNIPEIKLIRALHDAPTVLERFSHGKERYVAFLRSSLLEHTRKDNVVYHGLAGHFFLRDISHVLKVRILANIEDRVKEEMRREKISAEEARYILKKDDEERRKWGIKVYGVDTLDSKLYDIVINVSSMTVDDAVDILCEAIKKTVYQTTPESQKKLEDLALAARVQTALMHLAPKVNVTASSGLITIGNIDEREISRPDTVAMLEKIAKKVEGVNGVCMHMTSGREKPEHINPFYNM</sequence>
<dbReference type="OrthoDB" id="5416804at2"/>
<dbReference type="EC" id="2.7.4.14" evidence="1"/>
<keyword evidence="2" id="KW-1185">Reference proteome</keyword>
<dbReference type="Gene3D" id="3.40.50.300">
    <property type="entry name" value="P-loop containing nucleotide triphosphate hydrolases"/>
    <property type="match status" value="1"/>
</dbReference>
<reference evidence="1 2" key="1">
    <citation type="journal article" date="2009" name="Environ. Microbiol.">
        <title>Genome sequence of Desulfobacterium autotrophicum HRM2, a marine sulfate reducer oxidizing organic carbon completely to carbon dioxide.</title>
        <authorList>
            <person name="Strittmatter A.W."/>
            <person name="Liesegang H."/>
            <person name="Rabus R."/>
            <person name="Decker I."/>
            <person name="Amann J."/>
            <person name="Andres S."/>
            <person name="Henne A."/>
            <person name="Fricke W.F."/>
            <person name="Martinez-Arias R."/>
            <person name="Bartels D."/>
            <person name="Goesmann A."/>
            <person name="Krause L."/>
            <person name="Puehler A."/>
            <person name="Klenk H.P."/>
            <person name="Richter M."/>
            <person name="Schuler M."/>
            <person name="Gloeckner F.O."/>
            <person name="Meyerdierks A."/>
            <person name="Gottschalk G."/>
            <person name="Amann R."/>
        </authorList>
    </citation>
    <scope>NUCLEOTIDE SEQUENCE [LARGE SCALE GENOMIC DNA]</scope>
    <source>
        <strain evidence="2">ATCC 43914 / DSM 3382 / HRM2</strain>
    </source>
</reference>
<protein>
    <submittedName>
        <fullName evidence="1">Cmk2</fullName>
        <ecNumber evidence="1">2.7.4.14</ecNumber>
    </submittedName>
</protein>